<keyword evidence="3" id="KW-1185">Reference proteome</keyword>
<dbReference type="RefSeq" id="WP_157363479.1">
    <property type="nucleotide sequence ID" value="NZ_WOWS01000003.1"/>
</dbReference>
<proteinExistence type="predicted"/>
<keyword evidence="1" id="KW-0472">Membrane</keyword>
<keyword evidence="1" id="KW-0812">Transmembrane</keyword>
<dbReference type="AlphaFoldDB" id="A0A6L6UAN6"/>
<evidence type="ECO:0000256" key="1">
    <source>
        <dbReference type="SAM" id="Phobius"/>
    </source>
</evidence>
<name>A0A6L6UAN6_9FLAO</name>
<organism evidence="2 3">
    <name type="scientific">Winogradskyella endarachnes</name>
    <dbReference type="NCBI Taxonomy" id="2681965"/>
    <lineage>
        <taxon>Bacteria</taxon>
        <taxon>Pseudomonadati</taxon>
        <taxon>Bacteroidota</taxon>
        <taxon>Flavobacteriia</taxon>
        <taxon>Flavobacteriales</taxon>
        <taxon>Flavobacteriaceae</taxon>
        <taxon>Winogradskyella</taxon>
    </lineage>
</organism>
<evidence type="ECO:0000313" key="3">
    <source>
        <dbReference type="Proteomes" id="UP000478208"/>
    </source>
</evidence>
<reference evidence="2 3" key="1">
    <citation type="submission" date="2019-12" db="EMBL/GenBank/DDBJ databases">
        <authorList>
            <person name="Li J."/>
        </authorList>
    </citation>
    <scope>NUCLEOTIDE SEQUENCE [LARGE SCALE GENOMIC DNA]</scope>
    <source>
        <strain evidence="2 3">HL2-2</strain>
    </source>
</reference>
<protein>
    <recommendedName>
        <fullName evidence="4">Chromosome partitioning protein ParA</fullName>
    </recommendedName>
</protein>
<accession>A0A6L6UAN6</accession>
<feature type="transmembrane region" description="Helical" evidence="1">
    <location>
        <begin position="12"/>
        <end position="30"/>
    </location>
</feature>
<dbReference type="EMBL" id="WOWS01000003">
    <property type="protein sequence ID" value="MUU78586.1"/>
    <property type="molecule type" value="Genomic_DNA"/>
</dbReference>
<evidence type="ECO:0000313" key="2">
    <source>
        <dbReference type="EMBL" id="MUU78586.1"/>
    </source>
</evidence>
<comment type="caution">
    <text evidence="2">The sequence shown here is derived from an EMBL/GenBank/DDBJ whole genome shotgun (WGS) entry which is preliminary data.</text>
</comment>
<keyword evidence="1" id="KW-1133">Transmembrane helix</keyword>
<gene>
    <name evidence="2" type="ORF">GN138_09025</name>
</gene>
<evidence type="ECO:0008006" key="4">
    <source>
        <dbReference type="Google" id="ProtNLM"/>
    </source>
</evidence>
<dbReference type="Proteomes" id="UP000478208">
    <property type="component" value="Unassembled WGS sequence"/>
</dbReference>
<sequence length="301" mass="33841">MIVNPQLFNYRLIISSLLVVLTVLGIYSYSEYKSNESYKAFLKQEKVLIESELSELLSSYDDLSKDYNLIASQLLEAKLETKNALDSLRLLNSDLSIITKFKEQLIVLKSKSKVLLSTIDSLNSANIKLQSENLYALNTIKKNTQEINSLEVINNNLVATNDSLNISLDKASVLKVSNIIAQSFKIKAGKKRLTTRAKRANAIDVCLTLNENPLAAKGKKDIYVQIVGPDGNVVSDKGEVQFGDSSLLYSQKEIIEYKNENLEICTEIVTENNEKTFDEGYYFINVFLRNKKLGSTSIRLN</sequence>